<dbReference type="AlphaFoldDB" id="A0A2Z3JAF2"/>
<sequence>MDRAPRQAAWRTGRCRVNDTDLHYWRTGQGQLPVVALHGLMGSGACWMPLARKFAPDHDVVMPDARGHGASGAPPQGYHYRDHALDVVGLTEALHLNAPVLLGHSMGGMTAAVVAARPGAGVRGVVLVDPTFLSPEQQREVYASDVAAQHRQRLRSNKREVLADLQRRHPQRSPEMLGLLAQARWQTRIQACEVLRPPSPDHRELIGRIQAPVLLVIGTQGVVSLDTAQELQALNPRLRCEQIPEAGHGLPYDQPERLAAVVQAFLGSLEDRQPVSG</sequence>
<proteinExistence type="predicted"/>
<dbReference type="Pfam" id="PF00561">
    <property type="entry name" value="Abhydrolase_1"/>
    <property type="match status" value="1"/>
</dbReference>
<dbReference type="OrthoDB" id="9805423at2"/>
<gene>
    <name evidence="2" type="ORF">DKM44_00905</name>
</gene>
<dbReference type="InterPro" id="IPR050266">
    <property type="entry name" value="AB_hydrolase_sf"/>
</dbReference>
<accession>A0A2Z3JAF2</accession>
<dbReference type="GO" id="GO:0046464">
    <property type="term" value="P:acylglycerol catabolic process"/>
    <property type="evidence" value="ECO:0007669"/>
    <property type="project" value="TreeGrafter"/>
</dbReference>
<protein>
    <submittedName>
        <fullName evidence="2">Alpha/beta hydrolase</fullName>
    </submittedName>
</protein>
<name>A0A2Z3JAF2_9DEIO</name>
<reference evidence="2 3" key="1">
    <citation type="submission" date="2018-05" db="EMBL/GenBank/DDBJ databases">
        <title>Complete Genome Sequence of Deinococcus sp. strain 17bor-2.</title>
        <authorList>
            <person name="Srinivasan S."/>
        </authorList>
    </citation>
    <scope>NUCLEOTIDE SEQUENCE [LARGE SCALE GENOMIC DNA]</scope>
    <source>
        <strain evidence="2 3">17bor-2</strain>
    </source>
</reference>
<dbReference type="GO" id="GO:0016020">
    <property type="term" value="C:membrane"/>
    <property type="evidence" value="ECO:0007669"/>
    <property type="project" value="TreeGrafter"/>
</dbReference>
<dbReference type="KEGG" id="dez:DKM44_00905"/>
<dbReference type="InterPro" id="IPR000073">
    <property type="entry name" value="AB_hydrolase_1"/>
</dbReference>
<organism evidence="2 3">
    <name type="scientific">Deinococcus irradiatisoli</name>
    <dbReference type="NCBI Taxonomy" id="2202254"/>
    <lineage>
        <taxon>Bacteria</taxon>
        <taxon>Thermotogati</taxon>
        <taxon>Deinococcota</taxon>
        <taxon>Deinococci</taxon>
        <taxon>Deinococcales</taxon>
        <taxon>Deinococcaceae</taxon>
        <taxon>Deinococcus</taxon>
    </lineage>
</organism>
<dbReference type="SUPFAM" id="SSF53474">
    <property type="entry name" value="alpha/beta-Hydrolases"/>
    <property type="match status" value="1"/>
</dbReference>
<dbReference type="RefSeq" id="WP_109824639.1">
    <property type="nucleotide sequence ID" value="NZ_CP029494.1"/>
</dbReference>
<dbReference type="EMBL" id="CP029494">
    <property type="protein sequence ID" value="AWN21972.1"/>
    <property type="molecule type" value="Genomic_DNA"/>
</dbReference>
<dbReference type="PANTHER" id="PTHR43798:SF5">
    <property type="entry name" value="MONOACYLGLYCEROL LIPASE ABHD6"/>
    <property type="match status" value="1"/>
</dbReference>
<dbReference type="Gene3D" id="3.40.50.1820">
    <property type="entry name" value="alpha/beta hydrolase"/>
    <property type="match status" value="1"/>
</dbReference>
<evidence type="ECO:0000313" key="2">
    <source>
        <dbReference type="EMBL" id="AWN21972.1"/>
    </source>
</evidence>
<dbReference type="PANTHER" id="PTHR43798">
    <property type="entry name" value="MONOACYLGLYCEROL LIPASE"/>
    <property type="match status" value="1"/>
</dbReference>
<keyword evidence="2" id="KW-0378">Hydrolase</keyword>
<feature type="domain" description="AB hydrolase-1" evidence="1">
    <location>
        <begin position="33"/>
        <end position="253"/>
    </location>
</feature>
<evidence type="ECO:0000259" key="1">
    <source>
        <dbReference type="Pfam" id="PF00561"/>
    </source>
</evidence>
<dbReference type="Proteomes" id="UP000245368">
    <property type="component" value="Chromosome"/>
</dbReference>
<dbReference type="InterPro" id="IPR029058">
    <property type="entry name" value="AB_hydrolase_fold"/>
</dbReference>
<dbReference type="GO" id="GO:0047372">
    <property type="term" value="F:monoacylglycerol lipase activity"/>
    <property type="evidence" value="ECO:0007669"/>
    <property type="project" value="TreeGrafter"/>
</dbReference>
<evidence type="ECO:0000313" key="3">
    <source>
        <dbReference type="Proteomes" id="UP000245368"/>
    </source>
</evidence>
<keyword evidence="3" id="KW-1185">Reference proteome</keyword>